<evidence type="ECO:0000313" key="2">
    <source>
        <dbReference type="Proteomes" id="UP000824533"/>
    </source>
</evidence>
<organism evidence="1 2">
    <name type="scientific">Dendrolimus kikuchii</name>
    <dbReference type="NCBI Taxonomy" id="765133"/>
    <lineage>
        <taxon>Eukaryota</taxon>
        <taxon>Metazoa</taxon>
        <taxon>Ecdysozoa</taxon>
        <taxon>Arthropoda</taxon>
        <taxon>Hexapoda</taxon>
        <taxon>Insecta</taxon>
        <taxon>Pterygota</taxon>
        <taxon>Neoptera</taxon>
        <taxon>Endopterygota</taxon>
        <taxon>Lepidoptera</taxon>
        <taxon>Glossata</taxon>
        <taxon>Ditrysia</taxon>
        <taxon>Bombycoidea</taxon>
        <taxon>Lasiocampidae</taxon>
        <taxon>Dendrolimus</taxon>
    </lineage>
</organism>
<dbReference type="EMBL" id="CM034388">
    <property type="protein sequence ID" value="KAJ0183195.1"/>
    <property type="molecule type" value="Genomic_DNA"/>
</dbReference>
<gene>
    <name evidence="1" type="ORF">K1T71_001171</name>
</gene>
<sequence length="639" mass="74330">MSKTGATRYQKFLKSEKSKTKLKAKKDLPKGTNVTKTNFKVKKIVIKEQLKKHNTSEVLSTRKLNLNDLLSRLTHFNTQSRTSALEGLKEVITTHPAVLHQNLGQLILGVTPLVLNVEKIVRRESLKVLHMILDNVNMTKISPFFDIMSTYLRSAMTHIDNRIQEDSLLFLDILLLCTPEKVVQDFHKIVPNFLDMISKLRVDSKPGRTLTVNLGSQMTSVKWRVKVLHRLKDYLNKFIHYNNCKDQNRSADVILKHFDTGKLNYYPLINENYTSVCHLSCFSRKSQEDVKLDEVERFKEYIDTLMPLLLETWIEVHSNGIRDKIETVLNSDAASLLKHILEVISQIWNLVRHLDYKSPSSNIKMLFCQKYRKTFNQHFLTSFPYVTNIRSKKYDMNTSFEDVITDPTLVAENLEICHLFIMLNPNVNVKNQHKEIVSVLNYIQKTFEKNKHDEINDSIVKILHTIFSRDINNWTKAVTVIDKLFIKIVETYFNVSNKFKQKLFDVLCKVALNDKLSHFHNSDAYKQWLEKLPDILLEDNVSVQTVDIIHKFAIQSNETFNSVVKPKLKNIIENLPTIVISDAINDTNSYHKLFSLLYWIKIYDGDSLNVLEKQLMENVYKKDCGVIFDTLKLRTGGMF</sequence>
<name>A0ACC1DH08_9NEOP</name>
<dbReference type="Proteomes" id="UP000824533">
    <property type="component" value="Linkage Group LG02"/>
</dbReference>
<accession>A0ACC1DH08</accession>
<protein>
    <submittedName>
        <fullName evidence="1">Uncharacterized protein</fullName>
    </submittedName>
</protein>
<comment type="caution">
    <text evidence="1">The sequence shown here is derived from an EMBL/GenBank/DDBJ whole genome shotgun (WGS) entry which is preliminary data.</text>
</comment>
<proteinExistence type="predicted"/>
<evidence type="ECO:0000313" key="1">
    <source>
        <dbReference type="EMBL" id="KAJ0183195.1"/>
    </source>
</evidence>
<reference evidence="1 2" key="1">
    <citation type="journal article" date="2021" name="Front. Genet.">
        <title>Chromosome-Level Genome Assembly Reveals Significant Gene Expansion in the Toll and IMD Signaling Pathways of Dendrolimus kikuchii.</title>
        <authorList>
            <person name="Zhou J."/>
            <person name="Wu P."/>
            <person name="Xiong Z."/>
            <person name="Liu N."/>
            <person name="Zhao N."/>
            <person name="Ji M."/>
            <person name="Qiu Y."/>
            <person name="Yang B."/>
        </authorList>
    </citation>
    <scope>NUCLEOTIDE SEQUENCE [LARGE SCALE GENOMIC DNA]</scope>
    <source>
        <strain evidence="1">Ann1</strain>
    </source>
</reference>
<keyword evidence="2" id="KW-1185">Reference proteome</keyword>